<dbReference type="AlphaFoldDB" id="A0A4Z2FZP7"/>
<dbReference type="OrthoDB" id="5803771at2759"/>
<dbReference type="Pfam" id="PF10545">
    <property type="entry name" value="MADF_DNA_bdg"/>
    <property type="match status" value="1"/>
</dbReference>
<dbReference type="Proteomes" id="UP000314294">
    <property type="component" value="Unassembled WGS sequence"/>
</dbReference>
<evidence type="ECO:0000313" key="4">
    <source>
        <dbReference type="Proteomes" id="UP000314294"/>
    </source>
</evidence>
<evidence type="ECO:0000313" key="3">
    <source>
        <dbReference type="EMBL" id="TNN46034.1"/>
    </source>
</evidence>
<feature type="domain" description="MADF" evidence="2">
    <location>
        <begin position="7"/>
        <end position="93"/>
    </location>
</feature>
<feature type="compositionally biased region" description="Polar residues" evidence="1">
    <location>
        <begin position="188"/>
        <end position="246"/>
    </location>
</feature>
<name>A0A4Z2FZP7_9TELE</name>
<reference evidence="3 4" key="1">
    <citation type="submission" date="2019-03" db="EMBL/GenBank/DDBJ databases">
        <title>First draft genome of Liparis tanakae, snailfish: a comprehensive survey of snailfish specific genes.</title>
        <authorList>
            <person name="Kim W."/>
            <person name="Song I."/>
            <person name="Jeong J.-H."/>
            <person name="Kim D."/>
            <person name="Kim S."/>
            <person name="Ryu S."/>
            <person name="Song J.Y."/>
            <person name="Lee S.K."/>
        </authorList>
    </citation>
    <scope>NUCLEOTIDE SEQUENCE [LARGE SCALE GENOMIC DNA]</scope>
    <source>
        <tissue evidence="3">Muscle</tissue>
    </source>
</reference>
<proteinExistence type="predicted"/>
<dbReference type="EMBL" id="SRLO01000812">
    <property type="protein sequence ID" value="TNN46034.1"/>
    <property type="molecule type" value="Genomic_DNA"/>
</dbReference>
<organism evidence="3 4">
    <name type="scientific">Liparis tanakae</name>
    <name type="common">Tanaka's snailfish</name>
    <dbReference type="NCBI Taxonomy" id="230148"/>
    <lineage>
        <taxon>Eukaryota</taxon>
        <taxon>Metazoa</taxon>
        <taxon>Chordata</taxon>
        <taxon>Craniata</taxon>
        <taxon>Vertebrata</taxon>
        <taxon>Euteleostomi</taxon>
        <taxon>Actinopterygii</taxon>
        <taxon>Neopterygii</taxon>
        <taxon>Teleostei</taxon>
        <taxon>Neoteleostei</taxon>
        <taxon>Acanthomorphata</taxon>
        <taxon>Eupercaria</taxon>
        <taxon>Perciformes</taxon>
        <taxon>Cottioidei</taxon>
        <taxon>Cottales</taxon>
        <taxon>Liparidae</taxon>
        <taxon>Liparis</taxon>
    </lineage>
</organism>
<protein>
    <recommendedName>
        <fullName evidence="2">MADF domain-containing protein</fullName>
    </recommendedName>
</protein>
<evidence type="ECO:0000259" key="2">
    <source>
        <dbReference type="PROSITE" id="PS51029"/>
    </source>
</evidence>
<keyword evidence="4" id="KW-1185">Reference proteome</keyword>
<feature type="compositionally biased region" description="Gly residues" evidence="1">
    <location>
        <begin position="142"/>
        <end position="153"/>
    </location>
</feature>
<dbReference type="InterPro" id="IPR006578">
    <property type="entry name" value="MADF-dom"/>
</dbReference>
<dbReference type="PROSITE" id="PS51029">
    <property type="entry name" value="MADF"/>
    <property type="match status" value="1"/>
</dbReference>
<feature type="region of interest" description="Disordered" evidence="1">
    <location>
        <begin position="109"/>
        <end position="157"/>
    </location>
</feature>
<sequence>MNAIAELLSEEVRRYEHLYNPSMAGYKDAQMASNSWREISSNVVLAVDLCLKMWRKLRDKYVSLTLESLGGGGALGNRDRAREEGALGERDVGALRDRERDVGALWERERDWDAGAGGQGAGADRDGDRAGVTGTADVPQGSGVGVGSRGTGVGLLPMGPGKQGSCAGSWTSGIRTSDGSCAPGFCSSAGSSTSGVRNSAGSWTSKVDTSDSSWTSKVATSDGSWGSGVATSDGSWGSGVARSTSGPWRDSRNRRLSSACARPNSSIRAKICPKLLISSSSGSGSIPSRRWVPGGPTLGSSVTSLWPSPVGFPPKHQGYCVSQVEIS</sequence>
<feature type="region of interest" description="Disordered" evidence="1">
    <location>
        <begin position="188"/>
        <end position="259"/>
    </location>
</feature>
<accession>A0A4Z2FZP7</accession>
<gene>
    <name evidence="3" type="ORF">EYF80_043767</name>
</gene>
<comment type="caution">
    <text evidence="3">The sequence shown here is derived from an EMBL/GenBank/DDBJ whole genome shotgun (WGS) entry which is preliminary data.</text>
</comment>
<evidence type="ECO:0000256" key="1">
    <source>
        <dbReference type="SAM" id="MobiDB-lite"/>
    </source>
</evidence>